<dbReference type="Proteomes" id="UP000064967">
    <property type="component" value="Chromosome"/>
</dbReference>
<dbReference type="AlphaFoldDB" id="A0A0K1PRD4"/>
<dbReference type="OrthoDB" id="525881at2"/>
<accession>A0A0K1PRD4</accession>
<dbReference type="EMBL" id="CP012333">
    <property type="protein sequence ID" value="AKU95674.1"/>
    <property type="molecule type" value="Genomic_DNA"/>
</dbReference>
<evidence type="ECO:0000313" key="1">
    <source>
        <dbReference type="EMBL" id="AKU95674.1"/>
    </source>
</evidence>
<name>A0A0K1PRD4_9BACT</name>
<dbReference type="PATRIC" id="fig|1391654.3.peg.2365"/>
<protein>
    <submittedName>
        <fullName evidence="1">Mobile element protein</fullName>
    </submittedName>
</protein>
<organism evidence="1 2">
    <name type="scientific">Labilithrix luteola</name>
    <dbReference type="NCBI Taxonomy" id="1391654"/>
    <lineage>
        <taxon>Bacteria</taxon>
        <taxon>Pseudomonadati</taxon>
        <taxon>Myxococcota</taxon>
        <taxon>Polyangia</taxon>
        <taxon>Polyangiales</taxon>
        <taxon>Labilitrichaceae</taxon>
        <taxon>Labilithrix</taxon>
    </lineage>
</organism>
<proteinExistence type="predicted"/>
<dbReference type="KEGG" id="llu:AKJ09_02338"/>
<gene>
    <name evidence="1" type="ORF">AKJ09_02338</name>
</gene>
<sequence>MEVLAERYVSSGRTEKTRILDEFARITGYHRKHAIRLLLNSQPEQVGEVARSAQARQPRRSRIYDASFVEALVVVWQAAVRISGKRLVPLRSSARLFGDQRRYALALREIRGLEPIALLDRIGTQQKLLADIAAGEPVIDIKVEQTDLDQFMRALATAFHGGEVRPTHRRKPTSPRRWRTRIDSFEDVWNSIESMLVAALEFTAKELFERTRLAHPDRFADGQVRTPQRRVRTWRQNAVRALLALKNADAPSDGMIRCDPS</sequence>
<dbReference type="RefSeq" id="WP_146647079.1">
    <property type="nucleotide sequence ID" value="NZ_CP012333.1"/>
</dbReference>
<dbReference type="STRING" id="1391654.AKJ09_02338"/>
<reference evidence="1 2" key="1">
    <citation type="submission" date="2015-08" db="EMBL/GenBank/DDBJ databases">
        <authorList>
            <person name="Babu N.S."/>
            <person name="Beckwith C.J."/>
            <person name="Beseler K.G."/>
            <person name="Brison A."/>
            <person name="Carone J.V."/>
            <person name="Caskin T.P."/>
            <person name="Diamond M."/>
            <person name="Durham M.E."/>
            <person name="Foxe J.M."/>
            <person name="Go M."/>
            <person name="Henderson B.A."/>
            <person name="Jones I.B."/>
            <person name="McGettigan J.A."/>
            <person name="Micheletti S.J."/>
            <person name="Nasrallah M.E."/>
            <person name="Ortiz D."/>
            <person name="Piller C.R."/>
            <person name="Privatt S.R."/>
            <person name="Schneider S.L."/>
            <person name="Sharp S."/>
            <person name="Smith T.C."/>
            <person name="Stanton J.D."/>
            <person name="Ullery H.E."/>
            <person name="Wilson R.J."/>
            <person name="Serrano M.G."/>
            <person name="Buck G."/>
            <person name="Lee V."/>
            <person name="Wang Y."/>
            <person name="Carvalho R."/>
            <person name="Voegtly L."/>
            <person name="Shi R."/>
            <person name="Duckworth R."/>
            <person name="Johnson A."/>
            <person name="Loviza R."/>
            <person name="Walstead R."/>
            <person name="Shah Z."/>
            <person name="Kiflezghi M."/>
            <person name="Wade K."/>
            <person name="Ball S.L."/>
            <person name="Bradley K.W."/>
            <person name="Asai D.J."/>
            <person name="Bowman C.A."/>
            <person name="Russell D.A."/>
            <person name="Pope W.H."/>
            <person name="Jacobs-Sera D."/>
            <person name="Hendrix R.W."/>
            <person name="Hatfull G.F."/>
        </authorList>
    </citation>
    <scope>NUCLEOTIDE SEQUENCE [LARGE SCALE GENOMIC DNA]</scope>
    <source>
        <strain evidence="1 2">DSM 27648</strain>
    </source>
</reference>
<keyword evidence="2" id="KW-1185">Reference proteome</keyword>
<evidence type="ECO:0000313" key="2">
    <source>
        <dbReference type="Proteomes" id="UP000064967"/>
    </source>
</evidence>